<evidence type="ECO:0000259" key="1">
    <source>
        <dbReference type="SMART" id="SM00829"/>
    </source>
</evidence>
<evidence type="ECO:0000313" key="3">
    <source>
        <dbReference type="EMBL" id="QAS70208.1"/>
    </source>
</evidence>
<protein>
    <submittedName>
        <fullName evidence="2">Zinc-binding alcohol dehydrogenase family protein</fullName>
    </submittedName>
    <submittedName>
        <fullName evidence="3">Zinc-binding dehydrogenase</fullName>
    </submittedName>
</protein>
<dbReference type="InterPro" id="IPR013149">
    <property type="entry name" value="ADH-like_C"/>
</dbReference>
<evidence type="ECO:0000313" key="5">
    <source>
        <dbReference type="Proteomes" id="UP001167919"/>
    </source>
</evidence>
<dbReference type="GO" id="GO:0016491">
    <property type="term" value="F:oxidoreductase activity"/>
    <property type="evidence" value="ECO:0007669"/>
    <property type="project" value="InterPro"/>
</dbReference>
<dbReference type="SUPFAM" id="SSF50129">
    <property type="entry name" value="GroES-like"/>
    <property type="match status" value="1"/>
</dbReference>
<name>A0AAJ1VN42_9LACO</name>
<dbReference type="Gene3D" id="3.90.180.10">
    <property type="entry name" value="Medium-chain alcohol dehydrogenases, catalytic domain"/>
    <property type="match status" value="1"/>
</dbReference>
<reference evidence="3 4" key="1">
    <citation type="journal article" date="2019" name="Syst. Appl. Microbiol.">
        <title>Oenococcus sicerae sp. nov., isolated from French cider.</title>
        <authorList>
            <person name="Cousin F.J."/>
            <person name="Le Guellec R."/>
            <person name="Chagnot C."/>
            <person name="Goux D."/>
            <person name="Dalmasso M."/>
            <person name="Laplace J.M."/>
            <person name="Cretenet M."/>
        </authorList>
    </citation>
    <scope>NUCLEOTIDE SEQUENCE [LARGE SCALE GENOMIC DNA]</scope>
    <source>
        <strain evidence="3 4">UCMA 15228</strain>
    </source>
</reference>
<dbReference type="Proteomes" id="UP001167919">
    <property type="component" value="Unassembled WGS sequence"/>
</dbReference>
<keyword evidence="4" id="KW-1185">Reference proteome</keyword>
<dbReference type="Pfam" id="PF00107">
    <property type="entry name" value="ADH_zinc_N"/>
    <property type="match status" value="1"/>
</dbReference>
<dbReference type="Gene3D" id="3.40.50.720">
    <property type="entry name" value="NAD(P)-binding Rossmann-like Domain"/>
    <property type="match status" value="1"/>
</dbReference>
<gene>
    <name evidence="3" type="ORF">DLJ48_06570</name>
    <name evidence="2" type="ORF">EVC35_00630</name>
</gene>
<dbReference type="SMART" id="SM00829">
    <property type="entry name" value="PKS_ER"/>
    <property type="match status" value="1"/>
</dbReference>
<evidence type="ECO:0000313" key="4">
    <source>
        <dbReference type="Proteomes" id="UP000286907"/>
    </source>
</evidence>
<dbReference type="Proteomes" id="UP000286907">
    <property type="component" value="Chromosome"/>
</dbReference>
<dbReference type="EMBL" id="SDWY01000001">
    <property type="protein sequence ID" value="MDN6899514.1"/>
    <property type="molecule type" value="Genomic_DNA"/>
</dbReference>
<organism evidence="2 5">
    <name type="scientific">Oenococcus sicerae</name>
    <dbReference type="NCBI Taxonomy" id="2203724"/>
    <lineage>
        <taxon>Bacteria</taxon>
        <taxon>Bacillati</taxon>
        <taxon>Bacillota</taxon>
        <taxon>Bacilli</taxon>
        <taxon>Lactobacillales</taxon>
        <taxon>Lactobacillaceae</taxon>
        <taxon>Oenococcus</taxon>
    </lineage>
</organism>
<dbReference type="AlphaFoldDB" id="A0AAJ1VN42"/>
<proteinExistence type="predicted"/>
<dbReference type="InterPro" id="IPR036291">
    <property type="entry name" value="NAD(P)-bd_dom_sf"/>
</dbReference>
<reference evidence="2" key="2">
    <citation type="submission" date="2019-01" db="EMBL/GenBank/DDBJ databases">
        <title>Oenococcus sicerae UCMA17102.</title>
        <authorList>
            <person name="Cousin F.J."/>
            <person name="Le Guellec R."/>
            <person name="Cretenet M."/>
        </authorList>
    </citation>
    <scope>NUCLEOTIDE SEQUENCE</scope>
    <source>
        <strain evidence="2">UCMA17102</strain>
    </source>
</reference>
<sequence length="317" mass="33690">MKAAVLKQYGTLPIYTDFAEPEVANESQILVSPKASSIKQLDISRAAGKHYTKFKAMPAVMGMDGVAELADGTRVFASAVTGMMAEKAVIDKKSILKLPDGLSNVMAAALPNVLLGSDVALRTKGEIKAGDVVFVSGATGATGMMAVQMAKFHGAAKVIATGRNAKTLAVLKKIGADQTISLDQTDDAIIAEIAAAYRTAPFNMIIDYLWGHSAEIIFAALEKVKFNKQLKYVTVGEMAGSAVSLSSQIFRSHDLQLIGSGYGSFPASVVENYMKNSLPEIFKYAAAGNIYMNWQASPLSEVEKAWAAPGRTVITIN</sequence>
<evidence type="ECO:0000313" key="2">
    <source>
        <dbReference type="EMBL" id="MDN6899514.1"/>
    </source>
</evidence>
<dbReference type="SUPFAM" id="SSF51735">
    <property type="entry name" value="NAD(P)-binding Rossmann-fold domains"/>
    <property type="match status" value="1"/>
</dbReference>
<dbReference type="EMBL" id="CP029684">
    <property type="protein sequence ID" value="QAS70208.1"/>
    <property type="molecule type" value="Genomic_DNA"/>
</dbReference>
<feature type="domain" description="Enoyl reductase (ER)" evidence="1">
    <location>
        <begin position="10"/>
        <end position="316"/>
    </location>
</feature>
<dbReference type="PANTHER" id="PTHR43677">
    <property type="entry name" value="SHORT-CHAIN DEHYDROGENASE/REDUCTASE"/>
    <property type="match status" value="1"/>
</dbReference>
<reference evidence="3" key="3">
    <citation type="submission" date="2020-01" db="EMBL/GenBank/DDBJ databases">
        <authorList>
            <person name="Cousin F.J."/>
            <person name="Le Guellec R."/>
            <person name="Cretenet M."/>
        </authorList>
    </citation>
    <scope>NUCLEOTIDE SEQUENCE</scope>
    <source>
        <strain evidence="3">UCMA 15228</strain>
    </source>
</reference>
<accession>A0AAJ1VN42</accession>
<dbReference type="InterPro" id="IPR011032">
    <property type="entry name" value="GroES-like_sf"/>
</dbReference>
<dbReference type="InterPro" id="IPR020843">
    <property type="entry name" value="ER"/>
</dbReference>
<dbReference type="InterPro" id="IPR051397">
    <property type="entry name" value="Zn-ADH-like_protein"/>
</dbReference>
<dbReference type="PANTHER" id="PTHR43677:SF11">
    <property type="entry name" value="ZINC-CONTAINING ALCOHOL DEHYDROGENASE"/>
    <property type="match status" value="1"/>
</dbReference>
<dbReference type="RefSeq" id="WP_128686676.1">
    <property type="nucleotide sequence ID" value="NZ_CP029684.2"/>
</dbReference>